<sequence>MPYPQGPANQIEDIRQLRELVLGALSVWVGFVARVLGLALIIHGVATVIRTLNRHRLPCAPTDSLADGSTD</sequence>
<reference evidence="2 4" key="1">
    <citation type="submission" date="2020-08" db="EMBL/GenBank/DDBJ databases">
        <title>Genomic Encyclopedia of Archaeal and Bacterial Type Strains, Phase II (KMG-II): from individual species to whole genera.</title>
        <authorList>
            <person name="Goeker M."/>
        </authorList>
    </citation>
    <scope>NUCLEOTIDE SEQUENCE [LARGE SCALE GENOMIC DNA]</scope>
    <source>
        <strain evidence="2 4">DSM 43850</strain>
    </source>
</reference>
<accession>A0ABR6BDM2</accession>
<organism evidence="2 4">
    <name type="scientific">Kutzneria viridogrisea</name>
    <dbReference type="NCBI Taxonomy" id="47990"/>
    <lineage>
        <taxon>Bacteria</taxon>
        <taxon>Bacillati</taxon>
        <taxon>Actinomycetota</taxon>
        <taxon>Actinomycetes</taxon>
        <taxon>Pseudonocardiales</taxon>
        <taxon>Pseudonocardiaceae</taxon>
        <taxon>Kutzneria</taxon>
    </lineage>
</organism>
<keyword evidence="1" id="KW-1133">Transmembrane helix</keyword>
<name>A0ABR6BDM2_9PSEU</name>
<proteinExistence type="predicted"/>
<dbReference type="RefSeq" id="WP_025357631.1">
    <property type="nucleotide sequence ID" value="NZ_BAAABQ010000001.1"/>
</dbReference>
<keyword evidence="1" id="KW-0812">Transmembrane</keyword>
<dbReference type="EMBL" id="JACJID010000007">
    <property type="protein sequence ID" value="MBA8930501.1"/>
    <property type="molecule type" value="Genomic_DNA"/>
</dbReference>
<comment type="caution">
    <text evidence="2">The sequence shown here is derived from an EMBL/GenBank/DDBJ whole genome shotgun (WGS) entry which is preliminary data.</text>
</comment>
<dbReference type="EMBL" id="JACJID010000001">
    <property type="protein sequence ID" value="MBA8924816.1"/>
    <property type="molecule type" value="Genomic_DNA"/>
</dbReference>
<evidence type="ECO:0000313" key="4">
    <source>
        <dbReference type="Proteomes" id="UP000517916"/>
    </source>
</evidence>
<evidence type="ECO:0000256" key="1">
    <source>
        <dbReference type="SAM" id="Phobius"/>
    </source>
</evidence>
<keyword evidence="4" id="KW-1185">Reference proteome</keyword>
<gene>
    <name evidence="2" type="ORF">BC739_002013</name>
    <name evidence="3" type="ORF">BC739_007748</name>
</gene>
<keyword evidence="1" id="KW-0472">Membrane</keyword>
<evidence type="ECO:0000313" key="2">
    <source>
        <dbReference type="EMBL" id="MBA8924816.1"/>
    </source>
</evidence>
<protein>
    <submittedName>
        <fullName evidence="2">Uncharacterized protein</fullName>
    </submittedName>
</protein>
<dbReference type="Proteomes" id="UP000517916">
    <property type="component" value="Unassembled WGS sequence"/>
</dbReference>
<feature type="transmembrane region" description="Helical" evidence="1">
    <location>
        <begin position="20"/>
        <end position="46"/>
    </location>
</feature>
<evidence type="ECO:0000313" key="3">
    <source>
        <dbReference type="EMBL" id="MBA8930501.1"/>
    </source>
</evidence>